<evidence type="ECO:0000259" key="1">
    <source>
        <dbReference type="Pfam" id="PF03235"/>
    </source>
</evidence>
<dbReference type="InterPro" id="IPR038461">
    <property type="entry name" value="Schlafen_AlbA_2_dom_sf"/>
</dbReference>
<reference evidence="3 4" key="1">
    <citation type="journal article" date="2013" name="Mar. Genomics">
        <title>Expression of sulfatases in Rhodopirellula baltica and the diversity of sulfatases in the genus Rhodopirellula.</title>
        <authorList>
            <person name="Wegner C.E."/>
            <person name="Richter-Heitmann T."/>
            <person name="Klindworth A."/>
            <person name="Klockow C."/>
            <person name="Richter M."/>
            <person name="Achstetter T."/>
            <person name="Glockner F.O."/>
            <person name="Harder J."/>
        </authorList>
    </citation>
    <scope>NUCLEOTIDE SEQUENCE [LARGE SCALE GENOMIC DNA]</scope>
    <source>
        <strain evidence="3 4">SM1</strain>
    </source>
</reference>
<name>M5S0V6_9BACT</name>
<dbReference type="PATRIC" id="fig|1265738.3.peg.1790"/>
<feature type="domain" description="GmrSD restriction endonucleases N-terminal" evidence="1">
    <location>
        <begin position="14"/>
        <end position="231"/>
    </location>
</feature>
<dbReference type="RefSeq" id="WP_008694086.1">
    <property type="nucleotide sequence ID" value="NZ_ANOG01000262.1"/>
</dbReference>
<keyword evidence="4" id="KW-1185">Reference proteome</keyword>
<feature type="domain" description="Schlafen AlbA-2" evidence="2">
    <location>
        <begin position="610"/>
        <end position="740"/>
    </location>
</feature>
<evidence type="ECO:0000313" key="4">
    <source>
        <dbReference type="Proteomes" id="UP000011991"/>
    </source>
</evidence>
<dbReference type="Pfam" id="PF04326">
    <property type="entry name" value="SLFN_AlbA_2"/>
    <property type="match status" value="1"/>
</dbReference>
<dbReference type="AlphaFoldDB" id="M5S0V6"/>
<dbReference type="Gene3D" id="3.30.950.30">
    <property type="entry name" value="Schlafen, AAA domain"/>
    <property type="match status" value="1"/>
</dbReference>
<protein>
    <submittedName>
        <fullName evidence="3">Protein containing DUF262</fullName>
    </submittedName>
</protein>
<dbReference type="Pfam" id="PF03235">
    <property type="entry name" value="GmrSD_N"/>
    <property type="match status" value="1"/>
</dbReference>
<dbReference type="PANTHER" id="PTHR37292:SF2">
    <property type="entry name" value="DUF262 DOMAIN-CONTAINING PROTEIN"/>
    <property type="match status" value="1"/>
</dbReference>
<proteinExistence type="predicted"/>
<dbReference type="InterPro" id="IPR007421">
    <property type="entry name" value="Schlafen_AlbA_2_dom"/>
</dbReference>
<dbReference type="OrthoDB" id="9798761at2"/>
<gene>
    <name evidence="3" type="ORF">RMSM_01797</name>
</gene>
<organism evidence="3 4">
    <name type="scientific">Rhodopirellula maiorica SM1</name>
    <dbReference type="NCBI Taxonomy" id="1265738"/>
    <lineage>
        <taxon>Bacteria</taxon>
        <taxon>Pseudomonadati</taxon>
        <taxon>Planctomycetota</taxon>
        <taxon>Planctomycetia</taxon>
        <taxon>Pirellulales</taxon>
        <taxon>Pirellulaceae</taxon>
        <taxon>Novipirellula</taxon>
    </lineage>
</organism>
<sequence>MSNTKFSQINYTLTTLLDGIELGSIGLPDIQRPFVWSNTKIRNLFDSMYRGYPVGYFLFWQTGAELKAKTIGTQKEQLVPQMLIVDGQQRLTSLFAVLKGIRVVDEDYKKRKIEIAFRPSDEQFAVANAASKNDPEFIPDISRLWEKGGNIFSFVGSFLKNLSEHREKNGKSLDAEEESLIQTRINKLYSLSQYPFTALVLSEKAEPEEVSEVFVRINSEGKTLDQADFILTLMSVYWDEGRRELEDFCRAAKQPSTDTANPFNHFLQPSPDQLLRLGVGLGFNRAVLKYAYALLRGKDLATSESSPEIREKQFATLKDAQKQSLNLQNWHDFFKVIQQAGFRSGKMISSKNAILYSQIFYLLGKCQYKVDKFKLAQVIARWFFMVSITGRYSSSPESVMERDLRDISQCADADAFVAWIDGKIDSTFTNDFWNIALPNMLVTAAASGPAHYAYYAALNLLDARVLFSQKRVFDLLDPSLNAIRAGAEKHHLFPRKHLEDAGISQQRERNQLANYALVEWDDNNAISASAPGDYAPEYESRFSDDDLNKMYYWHALPVNWHQMEYSEFLKARRKLIARVIQDGYRKLESKGHKEPELGIVAVDKIVAQGEGNGIEFKSTLRVNLHTNQNDIKMEHSVLKTIAAFLNTSGGFLVIGVDDSGNALGIEVDKFSNEDKMNLHLVNIIKERLGTQHMLNIQPHFCDFGGKRVLVLECKAGYAPAYLKQKDGSEQFFVRTGAATSELLPSQIHTYVNQRF</sequence>
<dbReference type="EMBL" id="ANOG01000262">
    <property type="protein sequence ID" value="EMI21277.1"/>
    <property type="molecule type" value="Genomic_DNA"/>
</dbReference>
<comment type="caution">
    <text evidence="3">The sequence shown here is derived from an EMBL/GenBank/DDBJ whole genome shotgun (WGS) entry which is preliminary data.</text>
</comment>
<evidence type="ECO:0000313" key="3">
    <source>
        <dbReference type="EMBL" id="EMI21277.1"/>
    </source>
</evidence>
<dbReference type="Proteomes" id="UP000011991">
    <property type="component" value="Unassembled WGS sequence"/>
</dbReference>
<dbReference type="PANTHER" id="PTHR37292">
    <property type="entry name" value="VNG6097C"/>
    <property type="match status" value="1"/>
</dbReference>
<evidence type="ECO:0000259" key="2">
    <source>
        <dbReference type="Pfam" id="PF04326"/>
    </source>
</evidence>
<accession>M5S0V6</accession>
<dbReference type="InterPro" id="IPR004919">
    <property type="entry name" value="GmrSD_N"/>
</dbReference>